<evidence type="ECO:0000313" key="2">
    <source>
        <dbReference type="Proteomes" id="UP001153332"/>
    </source>
</evidence>
<dbReference type="Proteomes" id="UP001153332">
    <property type="component" value="Unassembled WGS sequence"/>
</dbReference>
<protein>
    <submittedName>
        <fullName evidence="1">Uncharacterized protein</fullName>
    </submittedName>
</protein>
<proteinExistence type="predicted"/>
<gene>
    <name evidence="1" type="ORF">O1611_g542</name>
</gene>
<dbReference type="EMBL" id="JAPUUL010000047">
    <property type="protein sequence ID" value="KAJ8133084.1"/>
    <property type="molecule type" value="Genomic_DNA"/>
</dbReference>
<keyword evidence="2" id="KW-1185">Reference proteome</keyword>
<comment type="caution">
    <text evidence="1">The sequence shown here is derived from an EMBL/GenBank/DDBJ whole genome shotgun (WGS) entry which is preliminary data.</text>
</comment>
<sequence>MTSRVNVFYFGDQSVEPYDSLIDLIREIQNSDLLGPFLRSCFDTLLSAVAALSPEQRRFFHGRDFAQLAEYAQAHSIHHAAITSVLSCVAQLGCHRERNGLVWLQEPYTVVGTCTGNLAALTAAAALSDSDLLRFGPVMILISLRLGIEVSRRSYALESSPEPWSTGVSGVSLETVKGELRQFNETRLLPDLKHVYISAYSASSITFSGPPTLLQAFLSCETLSRARKLPLPIYGADHAEHLPLPDLEYIIGDSSLLKRPIQASRSLLRPKTAQPQSFRELLHLALREMLQKPLDLNEDIRNISQHTTGCDVHLTSIGPARMSGLERALQPAHVCRELIAVVGMAGRFPGAESIDELWKMLIEGKDEHRLVPADRFDVRSHVDQTGKIRNTSLTPYGCFYDGVGDFDIALFKMSPREAAQTDPMQRLMLLTAYEALESAGYYDTGDSDSRPRNGTFYGVAGDDYRQANSSQDVDINYITGGTRAFGPGRVSYYFGWEGPSMSVDTACSASAVAMHQAITSLRRRECDVALSGGANLLTCSDMFAGLSRAHFVNKTGPCKTFDETADGYCRADGFATVVFKRFGDAVRDKDNILGIIRSVETYHAGTAISLTHPEADSQIALFRSVLSTAGVTIDEIDHIELHGTGTQAGDLAEASSVAGLLNRPRPKDRPLTISSVKPNVGHSEAASGVTSLIKGLLMLQHQMIPQHIGIKTRLNPKLPSFGELGVVVPQENMHYAALAKDGKRRMLVNNFNATGGITAMLLEEHKLSPSYAADKRAHYPITASAATAAALSSTLTRLLVHIRANPAINLSHLSYTLTARRLHHKHRFACVVQSTDELIQRFEAELAAPKARHGEQPFCVFVFTGQTSTLPQAKALFETNATFRNHILHSDQLCREMGLPSFIDVIIGGGENFASVQQQLALVALEVALASLFQSWGTQPKAVIGHSLGEYAALCVCNVLSLADTLWLVGKRGLLLESTCKLNEYAMAVVAISVADAAKLLQTFPHCEIACCNSPQHTVLSGTDTDIGLLLSYLTSVNIKTTKLHTPYGFHSRQMDSILTDYRRVAQGISFQKPTVTFVSTLLGQVVGHESKLDGDYLCRQTREPVRFEDALYKVERLVESGQKAFWIELGPTPACLSMIASTLQAKPTVLAAGLDPKKPDWATSSNVLSMYYTNNGSIRWDEYHKEYLDCLQLLQLPSYPFDLKRYWIQYDGDWMIRKNQKPLSSETTAAPSRVELESSTLHSIESDSTEKGVRKITFSTELAGQGVGTLLKHTKDRGTSMFPSSIFVDMAMTAASHLYKTSGEAFKMMGVRNLEIPMGYIPASTSSLITVATRFPTDTNEVHVSVASSTTGERTELVKCRVVVTNDEDWATEANSNAYLHQSRMELLHFLDANGQGSHLTRSDIRQFTGFDDASHGIEEVILNTSTLEAVGQLSIPPSTGKYVCNPHWLEALMQLAAIPLNASRQSRYTCCGWGKMHLLMPLETGKVYRAHVRARPYGKSGAMVGNVHVLDGTGSAVTVIQNLIFRPDLADTNGISNTVCARDPDLELRSAVEHQGRPTLPPPSPLREKSSSGSAITYAADSQEISPQSDASGSVASYPLEPSGLEEPRNSQPPIPSGKPSTNFETIIDILAAEIGVQSESLTDDISLQDLGVDSIIELSIVARLQEHTSEALPSAFLLKNNNVPKLRAFFANAVCST</sequence>
<organism evidence="1 2">
    <name type="scientific">Lasiodiplodia mahajangana</name>
    <dbReference type="NCBI Taxonomy" id="1108764"/>
    <lineage>
        <taxon>Eukaryota</taxon>
        <taxon>Fungi</taxon>
        <taxon>Dikarya</taxon>
        <taxon>Ascomycota</taxon>
        <taxon>Pezizomycotina</taxon>
        <taxon>Dothideomycetes</taxon>
        <taxon>Dothideomycetes incertae sedis</taxon>
        <taxon>Botryosphaeriales</taxon>
        <taxon>Botryosphaeriaceae</taxon>
        <taxon>Lasiodiplodia</taxon>
    </lineage>
</organism>
<reference evidence="1" key="1">
    <citation type="submission" date="2022-12" db="EMBL/GenBank/DDBJ databases">
        <title>Genome Sequence of Lasiodiplodia mahajangana.</title>
        <authorList>
            <person name="Buettner E."/>
        </authorList>
    </citation>
    <scope>NUCLEOTIDE SEQUENCE</scope>
    <source>
        <strain evidence="1">VT137</strain>
    </source>
</reference>
<name>A0ACC2K039_9PEZI</name>
<evidence type="ECO:0000313" key="1">
    <source>
        <dbReference type="EMBL" id="KAJ8133084.1"/>
    </source>
</evidence>
<accession>A0ACC2K039</accession>